<dbReference type="AlphaFoldDB" id="E9SAD3"/>
<proteinExistence type="predicted"/>
<protein>
    <submittedName>
        <fullName evidence="1">Uncharacterized protein</fullName>
    </submittedName>
</protein>
<comment type="caution">
    <text evidence="1">The sequence shown here is derived from an EMBL/GenBank/DDBJ whole genome shotgun (WGS) entry which is preliminary data.</text>
</comment>
<dbReference type="Proteomes" id="UP000004259">
    <property type="component" value="Unassembled WGS sequence"/>
</dbReference>
<evidence type="ECO:0000313" key="1">
    <source>
        <dbReference type="EMBL" id="EGC03760.1"/>
    </source>
</evidence>
<organism evidence="1 2">
    <name type="scientific">Ruminococcus albus 8</name>
    <dbReference type="NCBI Taxonomy" id="246199"/>
    <lineage>
        <taxon>Bacteria</taxon>
        <taxon>Bacillati</taxon>
        <taxon>Bacillota</taxon>
        <taxon>Clostridia</taxon>
        <taxon>Eubacteriales</taxon>
        <taxon>Oscillospiraceae</taxon>
        <taxon>Ruminococcus</taxon>
    </lineage>
</organism>
<dbReference type="EMBL" id="ADKM02000055">
    <property type="protein sequence ID" value="EGC03760.1"/>
    <property type="molecule type" value="Genomic_DNA"/>
</dbReference>
<reference evidence="1 2" key="1">
    <citation type="submission" date="2011-02" db="EMBL/GenBank/DDBJ databases">
        <authorList>
            <person name="Nelson K.E."/>
            <person name="Sutton G."/>
            <person name="Torralba M."/>
            <person name="Durkin S."/>
            <person name="Harkins D."/>
            <person name="Montgomery R."/>
            <person name="Ziemer C."/>
            <person name="Klaassens E."/>
            <person name="Ocuiv P."/>
            <person name="Morrison M."/>
        </authorList>
    </citation>
    <scope>NUCLEOTIDE SEQUENCE [LARGE SCALE GENOMIC DNA]</scope>
    <source>
        <strain evidence="1 2">8</strain>
    </source>
</reference>
<accession>E9SAD3</accession>
<keyword evidence="2" id="KW-1185">Reference proteome</keyword>
<name>E9SAD3_RUMAL</name>
<gene>
    <name evidence="1" type="ORF">CUS_4375</name>
</gene>
<sequence length="96" mass="11443">MYKISFIEDGLTADVFESDIKYLTKKYLYIKILDRKLTGTQLFDTFEEAKKEMADDYYRLLDNSSSGEYKLEEKEAWINDVNSDKDWDGYIREVLI</sequence>
<dbReference type="STRING" id="246199.CUS_4375"/>
<evidence type="ECO:0000313" key="2">
    <source>
        <dbReference type="Proteomes" id="UP000004259"/>
    </source>
</evidence>